<feature type="non-terminal residue" evidence="1">
    <location>
        <position position="1"/>
    </location>
</feature>
<gene>
    <name evidence="1" type="ORF">GOP47_0001295</name>
</gene>
<sequence>VLFRDFKPKKGGVIKGIRTEWEEIYRVPIVEHKGTDRDLNAPCGANTRVRGGSL</sequence>
<name>A0A9D4V9T2_ADICA</name>
<evidence type="ECO:0000313" key="2">
    <source>
        <dbReference type="Proteomes" id="UP000886520"/>
    </source>
</evidence>
<evidence type="ECO:0000313" key="1">
    <source>
        <dbReference type="EMBL" id="KAI5081552.1"/>
    </source>
</evidence>
<proteinExistence type="predicted"/>
<dbReference type="Proteomes" id="UP000886520">
    <property type="component" value="Chromosome 2"/>
</dbReference>
<accession>A0A9D4V9T2</accession>
<keyword evidence="2" id="KW-1185">Reference proteome</keyword>
<reference evidence="1" key="1">
    <citation type="submission" date="2021-01" db="EMBL/GenBank/DDBJ databases">
        <title>Adiantum capillus-veneris genome.</title>
        <authorList>
            <person name="Fang Y."/>
            <person name="Liao Q."/>
        </authorList>
    </citation>
    <scope>NUCLEOTIDE SEQUENCE</scope>
    <source>
        <strain evidence="1">H3</strain>
        <tissue evidence="1">Leaf</tissue>
    </source>
</reference>
<dbReference type="EMBL" id="JABFUD020000003">
    <property type="protein sequence ID" value="KAI5081552.1"/>
    <property type="molecule type" value="Genomic_DNA"/>
</dbReference>
<comment type="caution">
    <text evidence="1">The sequence shown here is derived from an EMBL/GenBank/DDBJ whole genome shotgun (WGS) entry which is preliminary data.</text>
</comment>
<dbReference type="AlphaFoldDB" id="A0A9D4V9T2"/>
<protein>
    <submittedName>
        <fullName evidence="1">Uncharacterized protein</fullName>
    </submittedName>
</protein>
<organism evidence="1 2">
    <name type="scientific">Adiantum capillus-veneris</name>
    <name type="common">Maidenhair fern</name>
    <dbReference type="NCBI Taxonomy" id="13818"/>
    <lineage>
        <taxon>Eukaryota</taxon>
        <taxon>Viridiplantae</taxon>
        <taxon>Streptophyta</taxon>
        <taxon>Embryophyta</taxon>
        <taxon>Tracheophyta</taxon>
        <taxon>Polypodiopsida</taxon>
        <taxon>Polypodiidae</taxon>
        <taxon>Polypodiales</taxon>
        <taxon>Pteridineae</taxon>
        <taxon>Pteridaceae</taxon>
        <taxon>Vittarioideae</taxon>
        <taxon>Adiantum</taxon>
    </lineage>
</organism>